<dbReference type="PANTHER" id="PTHR45626:SF52">
    <property type="entry name" value="SINGLE-STRANDED DNA-DEPENDENT ATPASE (EUROFUNG)"/>
    <property type="match status" value="1"/>
</dbReference>
<proteinExistence type="predicted"/>
<protein>
    <submittedName>
        <fullName evidence="12">SNF2 family N-terminal domain-containing protein</fullName>
    </submittedName>
</protein>
<evidence type="ECO:0000256" key="2">
    <source>
        <dbReference type="ARBA" id="ARBA00022741"/>
    </source>
</evidence>
<evidence type="ECO:0000256" key="5">
    <source>
        <dbReference type="ARBA" id="ARBA00022833"/>
    </source>
</evidence>
<dbReference type="SMART" id="SM00487">
    <property type="entry name" value="DEXDc"/>
    <property type="match status" value="1"/>
</dbReference>
<evidence type="ECO:0000259" key="10">
    <source>
        <dbReference type="PROSITE" id="PS51192"/>
    </source>
</evidence>
<evidence type="ECO:0000259" key="11">
    <source>
        <dbReference type="PROSITE" id="PS51194"/>
    </source>
</evidence>
<dbReference type="Pfam" id="PF00271">
    <property type="entry name" value="Helicase_C"/>
    <property type="match status" value="1"/>
</dbReference>
<dbReference type="GO" id="GO:0016787">
    <property type="term" value="F:hydrolase activity"/>
    <property type="evidence" value="ECO:0007669"/>
    <property type="project" value="UniProtKB-KW"/>
</dbReference>
<dbReference type="Gene3D" id="3.40.50.10810">
    <property type="entry name" value="Tandem AAA-ATPase domain"/>
    <property type="match status" value="1"/>
</dbReference>
<feature type="region of interest" description="Disordered" evidence="8">
    <location>
        <begin position="1"/>
        <end position="22"/>
    </location>
</feature>
<keyword evidence="5" id="KW-0862">Zinc</keyword>
<dbReference type="GO" id="GO:0006281">
    <property type="term" value="P:DNA repair"/>
    <property type="evidence" value="ECO:0007669"/>
    <property type="project" value="TreeGrafter"/>
</dbReference>
<evidence type="ECO:0000256" key="7">
    <source>
        <dbReference type="PROSITE-ProRule" id="PRU00175"/>
    </source>
</evidence>
<dbReference type="InterPro" id="IPR049730">
    <property type="entry name" value="SNF2/RAD54-like_C"/>
</dbReference>
<dbReference type="Pfam" id="PF00176">
    <property type="entry name" value="SNF2-rel_dom"/>
    <property type="match status" value="1"/>
</dbReference>
<organism evidence="12 13">
    <name type="scientific">Apiosordaria backusii</name>
    <dbReference type="NCBI Taxonomy" id="314023"/>
    <lineage>
        <taxon>Eukaryota</taxon>
        <taxon>Fungi</taxon>
        <taxon>Dikarya</taxon>
        <taxon>Ascomycota</taxon>
        <taxon>Pezizomycotina</taxon>
        <taxon>Sordariomycetes</taxon>
        <taxon>Sordariomycetidae</taxon>
        <taxon>Sordariales</taxon>
        <taxon>Lasiosphaeriaceae</taxon>
        <taxon>Apiosordaria</taxon>
    </lineage>
</organism>
<evidence type="ECO:0000313" key="12">
    <source>
        <dbReference type="EMBL" id="KAK0721355.1"/>
    </source>
</evidence>
<evidence type="ECO:0000256" key="8">
    <source>
        <dbReference type="SAM" id="MobiDB-lite"/>
    </source>
</evidence>
<dbReference type="AlphaFoldDB" id="A0AA40DZE8"/>
<keyword evidence="2" id="KW-0547">Nucleotide-binding</keyword>
<dbReference type="InterPro" id="IPR050628">
    <property type="entry name" value="SNF2_RAD54_helicase_TF"/>
</dbReference>
<keyword evidence="6" id="KW-0067">ATP-binding</keyword>
<dbReference type="InterPro" id="IPR001650">
    <property type="entry name" value="Helicase_C-like"/>
</dbReference>
<dbReference type="PANTHER" id="PTHR45626">
    <property type="entry name" value="TRANSCRIPTION TERMINATION FACTOR 2-RELATED"/>
    <property type="match status" value="1"/>
</dbReference>
<dbReference type="GO" id="GO:0008270">
    <property type="term" value="F:zinc ion binding"/>
    <property type="evidence" value="ECO:0007669"/>
    <property type="project" value="UniProtKB-KW"/>
</dbReference>
<comment type="caution">
    <text evidence="12">The sequence shown here is derived from an EMBL/GenBank/DDBJ whole genome shotgun (WGS) entry which is preliminary data.</text>
</comment>
<dbReference type="PROSITE" id="PS00518">
    <property type="entry name" value="ZF_RING_1"/>
    <property type="match status" value="1"/>
</dbReference>
<dbReference type="InterPro" id="IPR014001">
    <property type="entry name" value="Helicase_ATP-bd"/>
</dbReference>
<dbReference type="GO" id="GO:0008094">
    <property type="term" value="F:ATP-dependent activity, acting on DNA"/>
    <property type="evidence" value="ECO:0007669"/>
    <property type="project" value="TreeGrafter"/>
</dbReference>
<dbReference type="EMBL" id="JAUKTV010000012">
    <property type="protein sequence ID" value="KAK0721355.1"/>
    <property type="molecule type" value="Genomic_DNA"/>
</dbReference>
<dbReference type="InterPro" id="IPR038718">
    <property type="entry name" value="SNF2-like_sf"/>
</dbReference>
<dbReference type="InterPro" id="IPR017907">
    <property type="entry name" value="Znf_RING_CS"/>
</dbReference>
<keyword evidence="13" id="KW-1185">Reference proteome</keyword>
<dbReference type="GO" id="GO:0005634">
    <property type="term" value="C:nucleus"/>
    <property type="evidence" value="ECO:0007669"/>
    <property type="project" value="TreeGrafter"/>
</dbReference>
<evidence type="ECO:0000256" key="4">
    <source>
        <dbReference type="ARBA" id="ARBA00022801"/>
    </source>
</evidence>
<dbReference type="InterPro" id="IPR027417">
    <property type="entry name" value="P-loop_NTPase"/>
</dbReference>
<evidence type="ECO:0000256" key="1">
    <source>
        <dbReference type="ARBA" id="ARBA00022723"/>
    </source>
</evidence>
<gene>
    <name evidence="12" type="ORF">B0T21DRAFT_414546</name>
</gene>
<dbReference type="InterPro" id="IPR000330">
    <property type="entry name" value="SNF2_N"/>
</dbReference>
<dbReference type="SMART" id="SM00490">
    <property type="entry name" value="HELICc"/>
    <property type="match status" value="1"/>
</dbReference>
<feature type="domain" description="Helicase C-terminal" evidence="11">
    <location>
        <begin position="761"/>
        <end position="918"/>
    </location>
</feature>
<dbReference type="PROSITE" id="PS51192">
    <property type="entry name" value="HELICASE_ATP_BIND_1"/>
    <property type="match status" value="1"/>
</dbReference>
<dbReference type="Proteomes" id="UP001172159">
    <property type="component" value="Unassembled WGS sequence"/>
</dbReference>
<evidence type="ECO:0000259" key="9">
    <source>
        <dbReference type="PROSITE" id="PS50089"/>
    </source>
</evidence>
<evidence type="ECO:0000256" key="3">
    <source>
        <dbReference type="ARBA" id="ARBA00022771"/>
    </source>
</evidence>
<accession>A0AA40DZE8</accession>
<dbReference type="InterPro" id="IPR001841">
    <property type="entry name" value="Znf_RING"/>
</dbReference>
<sequence>MSSGKRPYPFAHEHQSSPHNTFRQETWQWHDGPNQDFATQYNAYEPDPNSFFPSHIHLDANFQHLFKLSQSRQANTLPLALDNNVDLPHTEDQAHSCFGSIPDVKAQLRLQPPVRHDAMFESSQCFDIVQHGAFYALNSLGTKFAVLNKKYCQDIQALLHDMELRLQAFVSREEWVRATQHWKNERTAALINFDLTIYGSRRHAADVGRILSRAKLFLQRPLFDVDGFVYYNPHYLHTEEVLGKHVSETPINVTEYRPHVDVNEQAQKTSQGEVQPTNDNVEINTILNSLSYHTILAKSVVDRRIIKTTLLDHQAEALDFILRREIGDVPAEMRLWQDIQDSDSDIDEGLYQHIITGARSMEPRDTRGGIVADDMGLGKTLVVLSTIAGSMGRANAFSSKSQNLERGHSVKAVSRSTLVICPSSLLIDSWIDEIRKHTYPGYITFSKHHGQGRQDDISQKQLLESNVVFTTYATVAAELRRGRGILRCIHWFRIVLDEAHEIRNPSTKQYQATAELQAEHRWCLTGTPIQNSVDDLGALVSFLRLPILENPAAFRKFIASPSTSGSRERFKNLRMLLGSICLRRTREVLGLPDPKPQLRHIEFSASERQEYDSIQQQCRRDIDMAVSGHGRGKLNSTVLESLLKLRLFCNNGTPKRETGTIPPKAGMDMDEVLSYLQQNNEADCVYCFRPVYSISGAPDTDGGLLIPGCLHLVCRSCMPQHHAERSRCPLHPLGEVQNSVNFSQASGNETILQAQTRYPSKLLAFLEDISMQLSQKSIVFSSWKKTLGLIGELLTSRNIPFYCIHGSLSLGERIRILKDFRSSSGANILLMTLGTGAVGLNLAVATRIYLMEPQWNPSVELQAIGRSLRLGQKDPVTIVRYIVKHTIEDSNVLSRQEAKLQLASGGFGKRKRGMRTERFQSLLGFFGVEQT</sequence>
<evidence type="ECO:0000313" key="13">
    <source>
        <dbReference type="Proteomes" id="UP001172159"/>
    </source>
</evidence>
<dbReference type="CDD" id="cd18793">
    <property type="entry name" value="SF2_C_SNF"/>
    <property type="match status" value="1"/>
</dbReference>
<feature type="domain" description="Helicase ATP-binding" evidence="10">
    <location>
        <begin position="360"/>
        <end position="546"/>
    </location>
</feature>
<dbReference type="CDD" id="cd18008">
    <property type="entry name" value="DEXDc_SHPRH-like"/>
    <property type="match status" value="1"/>
</dbReference>
<keyword evidence="4" id="KW-0378">Hydrolase</keyword>
<feature type="domain" description="RING-type" evidence="9">
    <location>
        <begin position="684"/>
        <end position="731"/>
    </location>
</feature>
<reference evidence="12" key="1">
    <citation type="submission" date="2023-06" db="EMBL/GenBank/DDBJ databases">
        <title>Genome-scale phylogeny and comparative genomics of the fungal order Sordariales.</title>
        <authorList>
            <consortium name="Lawrence Berkeley National Laboratory"/>
            <person name="Hensen N."/>
            <person name="Bonometti L."/>
            <person name="Westerberg I."/>
            <person name="Brannstrom I.O."/>
            <person name="Guillou S."/>
            <person name="Cros-Aarteil S."/>
            <person name="Calhoun S."/>
            <person name="Haridas S."/>
            <person name="Kuo A."/>
            <person name="Mondo S."/>
            <person name="Pangilinan J."/>
            <person name="Riley R."/>
            <person name="Labutti K."/>
            <person name="Andreopoulos B."/>
            <person name="Lipzen A."/>
            <person name="Chen C."/>
            <person name="Yanf M."/>
            <person name="Daum C."/>
            <person name="Ng V."/>
            <person name="Clum A."/>
            <person name="Steindorff A."/>
            <person name="Ohm R."/>
            <person name="Martin F."/>
            <person name="Silar P."/>
            <person name="Natvig D."/>
            <person name="Lalanne C."/>
            <person name="Gautier V."/>
            <person name="Ament-Velasquez S.L."/>
            <person name="Kruys A."/>
            <person name="Hutchinson M.I."/>
            <person name="Powell A.J."/>
            <person name="Barry K."/>
            <person name="Miller A.N."/>
            <person name="Grigoriev I.V."/>
            <person name="Debuchy R."/>
            <person name="Gladieux P."/>
            <person name="Thoren M.H."/>
            <person name="Johannesson H."/>
        </authorList>
    </citation>
    <scope>NUCLEOTIDE SEQUENCE</scope>
    <source>
        <strain evidence="12">CBS 540.89</strain>
    </source>
</reference>
<dbReference type="Gene3D" id="3.40.50.300">
    <property type="entry name" value="P-loop containing nucleotide triphosphate hydrolases"/>
    <property type="match status" value="1"/>
</dbReference>
<dbReference type="PROSITE" id="PS50089">
    <property type="entry name" value="ZF_RING_2"/>
    <property type="match status" value="1"/>
</dbReference>
<dbReference type="PROSITE" id="PS51194">
    <property type="entry name" value="HELICASE_CTER"/>
    <property type="match status" value="1"/>
</dbReference>
<dbReference type="SUPFAM" id="SSF52540">
    <property type="entry name" value="P-loop containing nucleoside triphosphate hydrolases"/>
    <property type="match status" value="2"/>
</dbReference>
<keyword evidence="3 7" id="KW-0863">Zinc-finger</keyword>
<keyword evidence="1" id="KW-0479">Metal-binding</keyword>
<name>A0AA40DZE8_9PEZI</name>
<evidence type="ECO:0000256" key="6">
    <source>
        <dbReference type="ARBA" id="ARBA00022840"/>
    </source>
</evidence>
<dbReference type="GO" id="GO:0005524">
    <property type="term" value="F:ATP binding"/>
    <property type="evidence" value="ECO:0007669"/>
    <property type="project" value="UniProtKB-KW"/>
</dbReference>